<evidence type="ECO:0000256" key="4">
    <source>
        <dbReference type="ARBA" id="ARBA00022989"/>
    </source>
</evidence>
<evidence type="ECO:0000256" key="5">
    <source>
        <dbReference type="ARBA" id="ARBA00023015"/>
    </source>
</evidence>
<dbReference type="AlphaFoldDB" id="A0A8K1MBG6"/>
<evidence type="ECO:0000313" key="14">
    <source>
        <dbReference type="EMBL" id="UBT01671.1"/>
    </source>
</evidence>
<evidence type="ECO:0000256" key="2">
    <source>
        <dbReference type="ARBA" id="ARBA00004167"/>
    </source>
</evidence>
<evidence type="ECO:0000256" key="6">
    <source>
        <dbReference type="ARBA" id="ARBA00023125"/>
    </source>
</evidence>
<dbReference type="Gene3D" id="2.170.150.80">
    <property type="entry name" value="NAC domain"/>
    <property type="match status" value="1"/>
</dbReference>
<keyword evidence="5" id="KW-0805">Transcription regulation</keyword>
<dbReference type="SUPFAM" id="SSF101941">
    <property type="entry name" value="NAC domain"/>
    <property type="match status" value="1"/>
</dbReference>
<evidence type="ECO:0000256" key="1">
    <source>
        <dbReference type="ARBA" id="ARBA00004123"/>
    </source>
</evidence>
<keyword evidence="10" id="KW-0539">Nucleus</keyword>
<dbReference type="GO" id="GO:0005634">
    <property type="term" value="C:nucleus"/>
    <property type="evidence" value="ECO:0007669"/>
    <property type="project" value="UniProtKB-SubCell"/>
</dbReference>
<protein>
    <submittedName>
        <fullName evidence="14">NAC transcription factor 67</fullName>
    </submittedName>
</protein>
<evidence type="ECO:0000256" key="10">
    <source>
        <dbReference type="ARBA" id="ARBA00023242"/>
    </source>
</evidence>
<dbReference type="Pfam" id="PF02365">
    <property type="entry name" value="NAM"/>
    <property type="match status" value="1"/>
</dbReference>
<dbReference type="PANTHER" id="PTHR31744:SF216">
    <property type="entry name" value="NAC TRANSCRIPTION FACTOR"/>
    <property type="match status" value="1"/>
</dbReference>
<evidence type="ECO:0000256" key="3">
    <source>
        <dbReference type="ARBA" id="ARBA00022692"/>
    </source>
</evidence>
<comment type="subcellular location">
    <subcellularLocation>
        <location evidence="2">Membrane</location>
        <topology evidence="2">Single-pass membrane protein</topology>
    </subcellularLocation>
    <subcellularLocation>
        <location evidence="1">Nucleus</location>
    </subcellularLocation>
</comment>
<dbReference type="GO" id="GO:0000976">
    <property type="term" value="F:transcription cis-regulatory region binding"/>
    <property type="evidence" value="ECO:0007669"/>
    <property type="project" value="UniProtKB-ARBA"/>
</dbReference>
<keyword evidence="9" id="KW-0804">Transcription</keyword>
<dbReference type="FunFam" id="2.170.150.80:FF:000002">
    <property type="entry name" value="Nac domain-containing protein 86"/>
    <property type="match status" value="1"/>
</dbReference>
<dbReference type="GO" id="GO:0016020">
    <property type="term" value="C:membrane"/>
    <property type="evidence" value="ECO:0007669"/>
    <property type="project" value="UniProtKB-SubCell"/>
</dbReference>
<keyword evidence="3 12" id="KW-0812">Transmembrane</keyword>
<keyword evidence="6" id="KW-0238">DNA-binding</keyword>
<evidence type="ECO:0000256" key="9">
    <source>
        <dbReference type="ARBA" id="ARBA00023163"/>
    </source>
</evidence>
<evidence type="ECO:0000256" key="11">
    <source>
        <dbReference type="SAM" id="MobiDB-lite"/>
    </source>
</evidence>
<evidence type="ECO:0000259" key="13">
    <source>
        <dbReference type="PROSITE" id="PS51005"/>
    </source>
</evidence>
<keyword evidence="4 12" id="KW-1133">Transmembrane helix</keyword>
<keyword evidence="7 12" id="KW-0472">Membrane</keyword>
<dbReference type="PANTHER" id="PTHR31744">
    <property type="entry name" value="PROTEIN CUP-SHAPED COTYLEDON 2-RELATED"/>
    <property type="match status" value="1"/>
</dbReference>
<feature type="region of interest" description="Disordered" evidence="11">
    <location>
        <begin position="168"/>
        <end position="188"/>
    </location>
</feature>
<dbReference type="PROSITE" id="PS51005">
    <property type="entry name" value="NAC"/>
    <property type="match status" value="1"/>
</dbReference>
<feature type="transmembrane region" description="Helical" evidence="12">
    <location>
        <begin position="560"/>
        <end position="582"/>
    </location>
</feature>
<organism evidence="14">
    <name type="scientific">Litchi chinensis</name>
    <name type="common">Lychee</name>
    <dbReference type="NCBI Taxonomy" id="151069"/>
    <lineage>
        <taxon>Eukaryota</taxon>
        <taxon>Viridiplantae</taxon>
        <taxon>Streptophyta</taxon>
        <taxon>Embryophyta</taxon>
        <taxon>Tracheophyta</taxon>
        <taxon>Spermatophyta</taxon>
        <taxon>Magnoliopsida</taxon>
        <taxon>eudicotyledons</taxon>
        <taxon>Gunneridae</taxon>
        <taxon>Pentapetalae</taxon>
        <taxon>rosids</taxon>
        <taxon>malvids</taxon>
        <taxon>Sapindales</taxon>
        <taxon>Sapindaceae</taxon>
        <taxon>Litchi</taxon>
    </lineage>
</organism>
<keyword evidence="8" id="KW-0010">Activator</keyword>
<reference evidence="14" key="1">
    <citation type="submission" date="2020-03" db="EMBL/GenBank/DDBJ databases">
        <title>LcNAC40-LcVPE regulatory module contributes to fruit abscission by promoting autolytic programmed cell death in litchi.</title>
        <authorList>
            <person name="Li C."/>
            <person name="Ning X."/>
            <person name="Zhao M."/>
            <person name="Wen Z."/>
            <person name="Kou L."/>
            <person name="Ma X."/>
            <person name="Peng M."/>
            <person name="Yang Y."/>
            <person name="Wu H."/>
            <person name="Li J."/>
        </authorList>
    </citation>
    <scope>NUCLEOTIDE SEQUENCE</scope>
</reference>
<evidence type="ECO:0000256" key="7">
    <source>
        <dbReference type="ARBA" id="ARBA00023136"/>
    </source>
</evidence>
<name>A0A8K1MBG6_LITCN</name>
<dbReference type="GO" id="GO:0006355">
    <property type="term" value="P:regulation of DNA-templated transcription"/>
    <property type="evidence" value="ECO:0007669"/>
    <property type="project" value="InterPro"/>
</dbReference>
<sequence length="587" mass="65406">MAVMSMNTLPLGFRFRPTDEELVDFYLRLKINGKNNEVWVIGEIDVCKWEPWDLPDKSVIQTKDPEWFFFCPQDRKYPNGLRLNRATEAGYWKATGKDRKIKSGRNLIGMKKTLVFHTGRAPKGKRTNWVMHEYRATTHDLDGSHPGQNVYVLCRLFKKNDETVEISHGDEVEPAESSPVSANTPPDDNVSELALPEAPPIIEIVEEKHPISIKGSPLPELKTDHMEGLVEHQSNSSNAYDANSQMVQDLILDNEIDSFRIEDIINDYPIEDVLLQLPSLGQNAIGPSHLDIINDSSNSHKEVQLSHESEADLEFLKSILNTSDEYVHDGSLNLSITENETTKNMSLFLNSGSYPEPEFETIVAEAPSQVEGIQEEINPSISDYRAQFSNQSICDLDAFSGSLTVEQSYNVFSSHGESNNHNAVGNDNDGTGIRIRTRAPQRQRSRAAMGQGTAQRRIRLQCKLQVQAGSTMSRALSCTPQEQESKPNAIEESKAEVEASAASVCADISASDEPQEKSHFEVTENRNISEELTTNDGLKETSNGIILMDKVVSKSSRRPILPFAVMFRVAAVVVMLAVLVSFMRGVA</sequence>
<dbReference type="InterPro" id="IPR003441">
    <property type="entry name" value="NAC-dom"/>
</dbReference>
<dbReference type="EMBL" id="MT275555">
    <property type="protein sequence ID" value="UBT01671.1"/>
    <property type="molecule type" value="mRNA"/>
</dbReference>
<proteinExistence type="evidence at transcript level"/>
<evidence type="ECO:0000256" key="12">
    <source>
        <dbReference type="SAM" id="Phobius"/>
    </source>
</evidence>
<feature type="domain" description="NAC" evidence="13">
    <location>
        <begin position="9"/>
        <end position="159"/>
    </location>
</feature>
<accession>A0A8K1MBG6</accession>
<evidence type="ECO:0000256" key="8">
    <source>
        <dbReference type="ARBA" id="ARBA00023159"/>
    </source>
</evidence>
<dbReference type="InterPro" id="IPR036093">
    <property type="entry name" value="NAC_dom_sf"/>
</dbReference>